<dbReference type="PANTHER" id="PTHR43400">
    <property type="entry name" value="FUMARATE REDUCTASE"/>
    <property type="match status" value="1"/>
</dbReference>
<reference evidence="6 7" key="1">
    <citation type="submission" date="2023-03" db="EMBL/GenBank/DDBJ databases">
        <authorList>
            <person name="Mo P."/>
        </authorList>
    </citation>
    <scope>NUCLEOTIDE SEQUENCE [LARGE SCALE GENOMIC DNA]</scope>
    <source>
        <strain evidence="6 7">HUAS 5</strain>
    </source>
</reference>
<dbReference type="SUPFAM" id="SSF56425">
    <property type="entry name" value="Succinate dehydrogenase/fumarate reductase flavoprotein, catalytic domain"/>
    <property type="match status" value="1"/>
</dbReference>
<organism evidence="6 7">
    <name type="scientific">Streptomyces cathayae</name>
    <dbReference type="NCBI Taxonomy" id="3031124"/>
    <lineage>
        <taxon>Bacteria</taxon>
        <taxon>Bacillati</taxon>
        <taxon>Actinomycetota</taxon>
        <taxon>Actinomycetes</taxon>
        <taxon>Kitasatosporales</taxon>
        <taxon>Streptomycetaceae</taxon>
        <taxon>Streptomyces</taxon>
    </lineage>
</organism>
<proteinExistence type="predicted"/>
<keyword evidence="3" id="KW-0274">FAD</keyword>
<comment type="cofactor">
    <cofactor evidence="1">
        <name>FAD</name>
        <dbReference type="ChEBI" id="CHEBI:57692"/>
    </cofactor>
</comment>
<gene>
    <name evidence="6" type="ORF">PYS65_13370</name>
</gene>
<dbReference type="Gene3D" id="3.90.700.10">
    <property type="entry name" value="Succinate dehydrogenase/fumarate reductase flavoprotein, catalytic domain"/>
    <property type="match status" value="1"/>
</dbReference>
<dbReference type="InterPro" id="IPR036188">
    <property type="entry name" value="FAD/NAD-bd_sf"/>
</dbReference>
<dbReference type="InterPro" id="IPR027477">
    <property type="entry name" value="Succ_DH/fumarate_Rdtase_cat_sf"/>
</dbReference>
<dbReference type="Pfam" id="PF00890">
    <property type="entry name" value="FAD_binding_2"/>
    <property type="match status" value="1"/>
</dbReference>
<dbReference type="EMBL" id="CP121682">
    <property type="protein sequence ID" value="WGD41070.1"/>
    <property type="molecule type" value="Genomic_DNA"/>
</dbReference>
<evidence type="ECO:0000313" key="7">
    <source>
        <dbReference type="Proteomes" id="UP001216440"/>
    </source>
</evidence>
<dbReference type="RefSeq" id="WP_279334188.1">
    <property type="nucleotide sequence ID" value="NZ_CP121682.1"/>
</dbReference>
<evidence type="ECO:0000259" key="5">
    <source>
        <dbReference type="Pfam" id="PF00890"/>
    </source>
</evidence>
<sequence length="465" mass="48710">MSHDRSAVPSQVDVVIVGAGITGLAAAAWCAEHQVRAVLLEKQPEIGGTSAMSGGWFAFSGTDEQQRRGIADHDATFVADMLTASGGVADPALLEAYVREQHDAYDWMRGLGLEFDVVKLSSGQSVPRSHHAPIETVLAALLARVEAASTVVLRTGARVVDLIDDGGAVAGVEVELDGGTRQSVHAHGVLLGTGGFTRSPEIIGRYAPRQVDAMPYGGLGNTGDGLRFAAARGAALRDMEYVSGTFGSHPETTIEEHELLTAFYMGAVIVNVEGRRFVDESASYKTLGAECLEQPRQIAFQVFDADVRAQSQPGVPLSDIDALEDKGHVHRADSLRELAEAAGIDAARLERTVHEYNAVVAGDRSDAFGRTGLCNGVGRLVPVAKAPFYAYPAKTLMTSTYCGVAVDAVGRVLTESGAAVPGLYAAGEVVGGFHGKAYVTGTALSKGLIFGRVAASHIALEAAAR</sequence>
<keyword evidence="2" id="KW-0285">Flavoprotein</keyword>
<evidence type="ECO:0000256" key="4">
    <source>
        <dbReference type="ARBA" id="ARBA00023002"/>
    </source>
</evidence>
<evidence type="ECO:0000313" key="6">
    <source>
        <dbReference type="EMBL" id="WGD41070.1"/>
    </source>
</evidence>
<dbReference type="Proteomes" id="UP001216440">
    <property type="component" value="Chromosome"/>
</dbReference>
<name>A0ABY8JYJ9_9ACTN</name>
<keyword evidence="7" id="KW-1185">Reference proteome</keyword>
<evidence type="ECO:0000256" key="3">
    <source>
        <dbReference type="ARBA" id="ARBA00022827"/>
    </source>
</evidence>
<evidence type="ECO:0000256" key="2">
    <source>
        <dbReference type="ARBA" id="ARBA00022630"/>
    </source>
</evidence>
<dbReference type="PANTHER" id="PTHR43400:SF10">
    <property type="entry name" value="3-OXOSTEROID 1-DEHYDROGENASE"/>
    <property type="match status" value="1"/>
</dbReference>
<dbReference type="SUPFAM" id="SSF51905">
    <property type="entry name" value="FAD/NAD(P)-binding domain"/>
    <property type="match status" value="1"/>
</dbReference>
<dbReference type="InterPro" id="IPR050315">
    <property type="entry name" value="FAD-oxidoreductase_2"/>
</dbReference>
<feature type="domain" description="FAD-dependent oxidoreductase 2 FAD-binding" evidence="5">
    <location>
        <begin position="13"/>
        <end position="438"/>
    </location>
</feature>
<dbReference type="InterPro" id="IPR003953">
    <property type="entry name" value="FAD-dep_OxRdtase_2_FAD-bd"/>
</dbReference>
<dbReference type="Gene3D" id="3.50.50.60">
    <property type="entry name" value="FAD/NAD(P)-binding domain"/>
    <property type="match status" value="1"/>
</dbReference>
<dbReference type="PRINTS" id="PR00368">
    <property type="entry name" value="FADPNR"/>
</dbReference>
<evidence type="ECO:0000256" key="1">
    <source>
        <dbReference type="ARBA" id="ARBA00001974"/>
    </source>
</evidence>
<keyword evidence="4" id="KW-0560">Oxidoreductase</keyword>
<protein>
    <submittedName>
        <fullName evidence="6">FAD-dependent oxidoreductase</fullName>
    </submittedName>
</protein>
<accession>A0ABY8JYJ9</accession>